<name>A0ABQ4ZFL1_9ASTR</name>
<sequence>MKPLPSASGFWLFLKVCTKRSGVQILQEGKIPSATSAADFASTWASGTQSAGVALLRRLTWDPHAGMADDVAVDMSMGSGGGLSEVQYEVHIWQVQMAEGSVPGINPEGSRSICGMPHWWIQLAYGERNSMSIIGN</sequence>
<accession>A0ABQ4ZFL1</accession>
<evidence type="ECO:0000313" key="2">
    <source>
        <dbReference type="Proteomes" id="UP001151760"/>
    </source>
</evidence>
<evidence type="ECO:0000313" key="1">
    <source>
        <dbReference type="EMBL" id="GJS87805.1"/>
    </source>
</evidence>
<reference evidence="1" key="1">
    <citation type="journal article" date="2022" name="Int. J. Mol. Sci.">
        <title>Draft Genome of Tanacetum Coccineum: Genomic Comparison of Closely Related Tanacetum-Family Plants.</title>
        <authorList>
            <person name="Yamashiro T."/>
            <person name="Shiraishi A."/>
            <person name="Nakayama K."/>
            <person name="Satake H."/>
        </authorList>
    </citation>
    <scope>NUCLEOTIDE SEQUENCE</scope>
</reference>
<protein>
    <submittedName>
        <fullName evidence="1">Uncharacterized protein</fullName>
    </submittedName>
</protein>
<reference evidence="1" key="2">
    <citation type="submission" date="2022-01" db="EMBL/GenBank/DDBJ databases">
        <authorList>
            <person name="Yamashiro T."/>
            <person name="Shiraishi A."/>
            <person name="Satake H."/>
            <person name="Nakayama K."/>
        </authorList>
    </citation>
    <scope>NUCLEOTIDE SEQUENCE</scope>
</reference>
<dbReference type="Proteomes" id="UP001151760">
    <property type="component" value="Unassembled WGS sequence"/>
</dbReference>
<proteinExistence type="predicted"/>
<dbReference type="EMBL" id="BQNB010011227">
    <property type="protein sequence ID" value="GJS87805.1"/>
    <property type="molecule type" value="Genomic_DNA"/>
</dbReference>
<organism evidence="1 2">
    <name type="scientific">Tanacetum coccineum</name>
    <dbReference type="NCBI Taxonomy" id="301880"/>
    <lineage>
        <taxon>Eukaryota</taxon>
        <taxon>Viridiplantae</taxon>
        <taxon>Streptophyta</taxon>
        <taxon>Embryophyta</taxon>
        <taxon>Tracheophyta</taxon>
        <taxon>Spermatophyta</taxon>
        <taxon>Magnoliopsida</taxon>
        <taxon>eudicotyledons</taxon>
        <taxon>Gunneridae</taxon>
        <taxon>Pentapetalae</taxon>
        <taxon>asterids</taxon>
        <taxon>campanulids</taxon>
        <taxon>Asterales</taxon>
        <taxon>Asteraceae</taxon>
        <taxon>Asteroideae</taxon>
        <taxon>Anthemideae</taxon>
        <taxon>Anthemidinae</taxon>
        <taxon>Tanacetum</taxon>
    </lineage>
</organism>
<keyword evidence="2" id="KW-1185">Reference proteome</keyword>
<gene>
    <name evidence="1" type="ORF">Tco_0770441</name>
</gene>
<comment type="caution">
    <text evidence="1">The sequence shown here is derived from an EMBL/GenBank/DDBJ whole genome shotgun (WGS) entry which is preliminary data.</text>
</comment>